<evidence type="ECO:0000256" key="2">
    <source>
        <dbReference type="ARBA" id="ARBA00022448"/>
    </source>
</evidence>
<dbReference type="PROSITE" id="PS00108">
    <property type="entry name" value="PROTEIN_KINASE_ST"/>
    <property type="match status" value="1"/>
</dbReference>
<evidence type="ECO:0000256" key="4">
    <source>
        <dbReference type="ARBA" id="ARBA00030237"/>
    </source>
</evidence>
<dbReference type="InterPro" id="IPR045269">
    <property type="entry name" value="Atg1-like"/>
</dbReference>
<keyword evidence="8" id="KW-1185">Reference proteome</keyword>
<dbReference type="SUPFAM" id="SSF56112">
    <property type="entry name" value="Protein kinase-like (PK-like)"/>
    <property type="match status" value="1"/>
</dbReference>
<name>A0A9N9VFQ7_9HYPO</name>
<dbReference type="InterPro" id="IPR011990">
    <property type="entry name" value="TPR-like_helical_dom_sf"/>
</dbReference>
<dbReference type="Pfam" id="PF00069">
    <property type="entry name" value="Pkinase"/>
    <property type="match status" value="1"/>
</dbReference>
<feature type="region of interest" description="Disordered" evidence="5">
    <location>
        <begin position="441"/>
        <end position="483"/>
    </location>
</feature>
<dbReference type="GO" id="GO:0006914">
    <property type="term" value="P:autophagy"/>
    <property type="evidence" value="ECO:0007669"/>
    <property type="project" value="UniProtKB-KW"/>
</dbReference>
<dbReference type="PANTHER" id="PTHR24348">
    <property type="entry name" value="SERINE/THREONINE-PROTEIN KINASE UNC-51-RELATED"/>
    <property type="match status" value="1"/>
</dbReference>
<evidence type="ECO:0000313" key="7">
    <source>
        <dbReference type="EMBL" id="CAH0022369.1"/>
    </source>
</evidence>
<dbReference type="PROSITE" id="PS50011">
    <property type="entry name" value="PROTEIN_KINASE_DOM"/>
    <property type="match status" value="1"/>
</dbReference>
<sequence>MAYLNSLPDLPEIVRDSRLNATFHTDGRQSYIVHKRGGAHRRAKETQDVWVHEKHLGSGGYGRVDVQSRRSNQPGPRQLRAVKTILISDKELRSRRDFYVRELEAIIKFSQVRYDDLFVKTYGWYASDNHLFIAMEYCELGDLHKYLKTRPDRRLPEDQTREIASQVLDALSRMHEENFAHGDLKPHNILIKHRPPDPWVVKLSDFGISRRSRNEETAPSPITTVRGTDGFMPPELLNISGSSSKSIDLYAADMWCVGESIFRILTGRPTFENTQDLYGYYFKVGQFPVQVLRDAQVSEQAIAFLSSLVVCNPSERLTAKQALSHPWIMMAVPESPVFKFSDSLAVSRSYTNLFRHTLASRMQQAFEEEASGTWDTQTQPMDALEDDEGLELQIPNAKPKVGVPGEQPDLNQPAHKASFSLAEPASGSWSTGTLHKKSQSLDLTDMGPATGLQRRGFLKRPNGAAPRRYRRTSKDEPKAPVDQGAFAQQETRLQLEANEHLRKGQYEDAAWLLQELSILKSKLPGIERQPSQEQIEQEKLHVVAQNLRLAETEGEKCRAMGYLAITLFKMDMYVSAEFCYLDFIKREKESLSGPTVQFNPCLVERENLIRLDSFLIDLAHTLVRQEKIDDAKHVYEEVISHKTELYDIAHQETIDVMYELAEVLKSRDKFEDAKRVYEDAVRARRAKLGETNPLTLESKTRLQKLEEMMGTRIDPSAQQHLQQSKPKFLARKPIPDLKLEDVEDKKAERNEELDHIPLPDKERGSKEEEHSLSLQTAQRSSGWKEPSPRGTSGFPGAPSGHKSTAKWKKYCLCGLA</sequence>
<dbReference type="OrthoDB" id="10252171at2759"/>
<dbReference type="InterPro" id="IPR008271">
    <property type="entry name" value="Ser/Thr_kinase_AS"/>
</dbReference>
<dbReference type="SUPFAM" id="SSF48452">
    <property type="entry name" value="TPR-like"/>
    <property type="match status" value="1"/>
</dbReference>
<accession>A0A9N9VFQ7</accession>
<evidence type="ECO:0000259" key="6">
    <source>
        <dbReference type="PROSITE" id="PS50011"/>
    </source>
</evidence>
<dbReference type="GO" id="GO:0004674">
    <property type="term" value="F:protein serine/threonine kinase activity"/>
    <property type="evidence" value="ECO:0007669"/>
    <property type="project" value="InterPro"/>
</dbReference>
<dbReference type="GO" id="GO:0005524">
    <property type="term" value="F:ATP binding"/>
    <property type="evidence" value="ECO:0007669"/>
    <property type="project" value="InterPro"/>
</dbReference>
<gene>
    <name evidence="7" type="ORF">CRHIZ90672A_00004178</name>
</gene>
<dbReference type="AlphaFoldDB" id="A0A9N9VFQ7"/>
<comment type="subcellular location">
    <subcellularLocation>
        <location evidence="1">Preautophagosomal structure membrane</location>
        <topology evidence="1">Peripheral membrane protein</topology>
    </subcellularLocation>
</comment>
<organism evidence="7 8">
    <name type="scientific">Clonostachys rhizophaga</name>
    <dbReference type="NCBI Taxonomy" id="160324"/>
    <lineage>
        <taxon>Eukaryota</taxon>
        <taxon>Fungi</taxon>
        <taxon>Dikarya</taxon>
        <taxon>Ascomycota</taxon>
        <taxon>Pezizomycotina</taxon>
        <taxon>Sordariomycetes</taxon>
        <taxon>Hypocreomycetidae</taxon>
        <taxon>Hypocreales</taxon>
        <taxon>Bionectriaceae</taxon>
        <taxon>Clonostachys</taxon>
    </lineage>
</organism>
<feature type="compositionally biased region" description="Basic and acidic residues" evidence="5">
    <location>
        <begin position="733"/>
        <end position="771"/>
    </location>
</feature>
<feature type="compositionally biased region" description="Polar residues" evidence="5">
    <location>
        <begin position="716"/>
        <end position="725"/>
    </location>
</feature>
<evidence type="ECO:0000256" key="1">
    <source>
        <dbReference type="ARBA" id="ARBA00004623"/>
    </source>
</evidence>
<reference evidence="7" key="1">
    <citation type="submission" date="2021-10" db="EMBL/GenBank/DDBJ databases">
        <authorList>
            <person name="Piombo E."/>
        </authorList>
    </citation>
    <scope>NUCLEOTIDE SEQUENCE</scope>
</reference>
<dbReference type="SMART" id="SM00220">
    <property type="entry name" value="S_TKc"/>
    <property type="match status" value="1"/>
</dbReference>
<proteinExistence type="predicted"/>
<feature type="region of interest" description="Disordered" evidence="5">
    <location>
        <begin position="712"/>
        <end position="804"/>
    </location>
</feature>
<dbReference type="PANTHER" id="PTHR24348:SF68">
    <property type="entry name" value="SERINE_THREONINE-PROTEIN KINASE ATG1C"/>
    <property type="match status" value="1"/>
</dbReference>
<dbReference type="InterPro" id="IPR011009">
    <property type="entry name" value="Kinase-like_dom_sf"/>
</dbReference>
<comment type="caution">
    <text evidence="7">The sequence shown here is derived from an EMBL/GenBank/DDBJ whole genome shotgun (WGS) entry which is preliminary data.</text>
</comment>
<evidence type="ECO:0000256" key="3">
    <source>
        <dbReference type="ARBA" id="ARBA00023006"/>
    </source>
</evidence>
<dbReference type="Gene3D" id="1.25.40.10">
    <property type="entry name" value="Tetratricopeptide repeat domain"/>
    <property type="match status" value="1"/>
</dbReference>
<dbReference type="EMBL" id="CABFNQ020000676">
    <property type="protein sequence ID" value="CAH0022369.1"/>
    <property type="molecule type" value="Genomic_DNA"/>
</dbReference>
<dbReference type="GO" id="GO:0034045">
    <property type="term" value="C:phagophore assembly site membrane"/>
    <property type="evidence" value="ECO:0007669"/>
    <property type="project" value="UniProtKB-SubCell"/>
</dbReference>
<dbReference type="GO" id="GO:0010506">
    <property type="term" value="P:regulation of autophagy"/>
    <property type="evidence" value="ECO:0007669"/>
    <property type="project" value="InterPro"/>
</dbReference>
<evidence type="ECO:0000256" key="5">
    <source>
        <dbReference type="SAM" id="MobiDB-lite"/>
    </source>
</evidence>
<feature type="domain" description="Protein kinase" evidence="6">
    <location>
        <begin position="50"/>
        <end position="328"/>
    </location>
</feature>
<protein>
    <recommendedName>
        <fullName evidence="4">Autophagy-related protein 1</fullName>
    </recommendedName>
</protein>
<dbReference type="Pfam" id="PF13424">
    <property type="entry name" value="TPR_12"/>
    <property type="match status" value="1"/>
</dbReference>
<keyword evidence="3" id="KW-0072">Autophagy</keyword>
<feature type="compositionally biased region" description="Polar residues" evidence="5">
    <location>
        <begin position="772"/>
        <end position="781"/>
    </location>
</feature>
<keyword evidence="2" id="KW-0813">Transport</keyword>
<evidence type="ECO:0000313" key="8">
    <source>
        <dbReference type="Proteomes" id="UP000696573"/>
    </source>
</evidence>
<dbReference type="InterPro" id="IPR000719">
    <property type="entry name" value="Prot_kinase_dom"/>
</dbReference>
<dbReference type="Proteomes" id="UP000696573">
    <property type="component" value="Unassembled WGS sequence"/>
</dbReference>
<dbReference type="Gene3D" id="1.10.510.10">
    <property type="entry name" value="Transferase(Phosphotransferase) domain 1"/>
    <property type="match status" value="1"/>
</dbReference>